<keyword evidence="2" id="KW-1185">Reference proteome</keyword>
<protein>
    <submittedName>
        <fullName evidence="1">Uncharacterized protein</fullName>
    </submittedName>
</protein>
<dbReference type="EMBL" id="JANJQO010000155">
    <property type="protein sequence ID" value="KAJ2981061.1"/>
    <property type="molecule type" value="Genomic_DNA"/>
</dbReference>
<organism evidence="1 2">
    <name type="scientific">Zarea fungicola</name>
    <dbReference type="NCBI Taxonomy" id="93591"/>
    <lineage>
        <taxon>Eukaryota</taxon>
        <taxon>Fungi</taxon>
        <taxon>Dikarya</taxon>
        <taxon>Ascomycota</taxon>
        <taxon>Pezizomycotina</taxon>
        <taxon>Sordariomycetes</taxon>
        <taxon>Hypocreomycetidae</taxon>
        <taxon>Hypocreales</taxon>
        <taxon>Cordycipitaceae</taxon>
        <taxon>Zarea</taxon>
    </lineage>
</organism>
<reference evidence="1" key="1">
    <citation type="submission" date="2022-08" db="EMBL/GenBank/DDBJ databases">
        <title>Genome Sequence of Lecanicillium fungicola.</title>
        <authorList>
            <person name="Buettner E."/>
        </authorList>
    </citation>
    <scope>NUCLEOTIDE SEQUENCE</scope>
    <source>
        <strain evidence="1">Babe33</strain>
    </source>
</reference>
<dbReference type="Proteomes" id="UP001143910">
    <property type="component" value="Unassembled WGS sequence"/>
</dbReference>
<comment type="caution">
    <text evidence="1">The sequence shown here is derived from an EMBL/GenBank/DDBJ whole genome shotgun (WGS) entry which is preliminary data.</text>
</comment>
<evidence type="ECO:0000313" key="1">
    <source>
        <dbReference type="EMBL" id="KAJ2981061.1"/>
    </source>
</evidence>
<accession>A0ACC1NQC8</accession>
<gene>
    <name evidence="1" type="ORF">NQ176_g2255</name>
</gene>
<sequence length="748" mass="78968">MERLRLGCPLYLSQNDGTLIDIEAAADFPIKTFASGPTNSMTGAAFLAGVDHGTSAVKDTNTDGAGVKEIPNGTTTNGEHQTDSNGNEAEETQILVVDIGGTTTDVCALLPSGFPRQAPGFVEIAGVRTAFSMPEVVSIGLGGGSKVTVDGDSVSVGPGSVGHYIHKLAKVFGGSTLTATDVVVASGRADLGDASLVHDVAASTIARASRDIKGKLERGAANAIGAAIGKVSGEVDTVEILDGKDEKLVIEAACKRAIDIAVEKGAMRDDVKIVEINKMPLSYMSQVTIRIQVRAVGKLAIPEDLETYQNSNVAVNGHEEEAETNKVSVSNALEPTTRPSLDVDLETYRPNVRNGVWYVSEVDLELISTGCGVLGTGGGGPTYYEFLKGLNALRTGGQGKMRIISPESLNDDDVVASGAWYGSPSVINERISGGNELIDAIDAIKITRGIEKFHAVLAEEIGGGNGLAVFPLSSHYDIPVVDVDGMGRAYPTKYHVTFSVYGHPLTPCSLTDAKGNATVITKTESPARLEKMLRTTAVELGLACASSSNPMIGSVVKSTAVQNTHSQAWYLGRAVHLARRNKTNYIDAIFNVCAGKLLFTGKIVDVHRFLGGGYTMGAAILAPLKEEERENISTDAEGFPDKHMIVPFQNEYLYAAHCDATGSQDSQEVVCTVPHLISILGPDGEAIGSQDLRYGLHVNVIALSAHPVWMTERAIKVGGPAGFGLEMPVVGPREEFTKAKSVIEEFNC</sequence>
<name>A0ACC1NQC8_9HYPO</name>
<proteinExistence type="predicted"/>
<evidence type="ECO:0000313" key="2">
    <source>
        <dbReference type="Proteomes" id="UP001143910"/>
    </source>
</evidence>